<dbReference type="InterPro" id="IPR017970">
    <property type="entry name" value="Homeobox_CS"/>
</dbReference>
<dbReference type="InterPro" id="IPR001356">
    <property type="entry name" value="HD"/>
</dbReference>
<dbReference type="GO" id="GO:0000981">
    <property type="term" value="F:DNA-binding transcription factor activity, RNA polymerase II-specific"/>
    <property type="evidence" value="ECO:0007669"/>
    <property type="project" value="InterPro"/>
</dbReference>
<dbReference type="EMBL" id="HG994586">
    <property type="protein sequence ID" value="CAF3006056.1"/>
    <property type="molecule type" value="Genomic_DNA"/>
</dbReference>
<feature type="region of interest" description="Disordered" evidence="7">
    <location>
        <begin position="407"/>
        <end position="443"/>
    </location>
</feature>
<dbReference type="PANTHER" id="PTHR24329:SF543">
    <property type="entry name" value="FI01017P-RELATED"/>
    <property type="match status" value="1"/>
</dbReference>
<keyword evidence="9" id="KW-1185">Reference proteome</keyword>
<dbReference type="OrthoDB" id="6159439at2759"/>
<evidence type="ECO:0000256" key="1">
    <source>
        <dbReference type="ARBA" id="ARBA00004123"/>
    </source>
</evidence>
<name>A0A7R8D2J4_LEPSM</name>
<evidence type="ECO:0000256" key="2">
    <source>
        <dbReference type="ARBA" id="ARBA00023125"/>
    </source>
</evidence>
<feature type="DNA-binding region" description="Homeobox" evidence="5">
    <location>
        <begin position="199"/>
        <end position="258"/>
    </location>
</feature>
<dbReference type="Proteomes" id="UP000675881">
    <property type="component" value="Chromosome 7"/>
</dbReference>
<feature type="compositionally biased region" description="Polar residues" evidence="7">
    <location>
        <begin position="171"/>
        <end position="185"/>
    </location>
</feature>
<keyword evidence="4 5" id="KW-0539">Nucleus</keyword>
<organism evidence="8 9">
    <name type="scientific">Lepeophtheirus salmonis</name>
    <name type="common">Salmon louse</name>
    <name type="synonym">Caligus salmonis</name>
    <dbReference type="NCBI Taxonomy" id="72036"/>
    <lineage>
        <taxon>Eukaryota</taxon>
        <taxon>Metazoa</taxon>
        <taxon>Ecdysozoa</taxon>
        <taxon>Arthropoda</taxon>
        <taxon>Crustacea</taxon>
        <taxon>Multicrustacea</taxon>
        <taxon>Hexanauplia</taxon>
        <taxon>Copepoda</taxon>
        <taxon>Siphonostomatoida</taxon>
        <taxon>Caligidae</taxon>
        <taxon>Lepeophtheirus</taxon>
    </lineage>
</organism>
<dbReference type="SUPFAM" id="SSF46689">
    <property type="entry name" value="Homeodomain-like"/>
    <property type="match status" value="1"/>
</dbReference>
<dbReference type="GO" id="GO:0005634">
    <property type="term" value="C:nucleus"/>
    <property type="evidence" value="ECO:0007669"/>
    <property type="project" value="UniProtKB-SubCell"/>
</dbReference>
<dbReference type="CDD" id="cd00086">
    <property type="entry name" value="homeodomain"/>
    <property type="match status" value="1"/>
</dbReference>
<protein>
    <submittedName>
        <fullName evidence="8">(salmon louse) hypothetical protein</fullName>
    </submittedName>
</protein>
<dbReference type="Pfam" id="PF00046">
    <property type="entry name" value="Homeodomain"/>
    <property type="match status" value="1"/>
</dbReference>
<sequence length="509" mass="57238">MRRIRSSNQVSPSPILSTSLLLLFSTTTRDLLLNVIHSISPAQSSKDDNGFDYLPDVLPLADQQSLILHHQQAQRDRLPGIETFKYNGEPSINQCTHQHHHHHHSGGIISPSTPQNVASMLEVLQPVKEEDLKEYIPKESIYKDTAMFSASNFLNIKSSSSPPPAGSSSPNIHQTTPSMSQTGNGNPKVLLNGNGSPKKKKTRTTFTAYQLEELERAFERAPYPDVFAREELALKLCLSESRVQVWFQNRRAKWRKREPPRKNWALFYKPLSEWVKFRSLVKDSSPPPSVNGRLSLHRHPRHCNVLEDSWYSSNTHYGETQITICSDSPPSSHPKPNYSSHAPNGNILNGETSYSFPLSEPGTPLSSTSSSNGGASLIPCPSSSPPGAFNQQNNYYSFLDEGLLSSTHLSVPHPTDMDNSYAHPPQTHPPSHEDENGDVNPSFSLLKNYNPHESMEDELMINPEHHMDFSEADRMYKKKCVRSRNMTIANFLAFEQKKNNIPTVFFSLF</sequence>
<accession>A0A7R8D2J4</accession>
<evidence type="ECO:0000313" key="8">
    <source>
        <dbReference type="EMBL" id="CAF3006056.1"/>
    </source>
</evidence>
<proteinExistence type="predicted"/>
<evidence type="ECO:0000256" key="5">
    <source>
        <dbReference type="PROSITE-ProRule" id="PRU00108"/>
    </source>
</evidence>
<feature type="compositionally biased region" description="Polar residues" evidence="7">
    <location>
        <begin position="337"/>
        <end position="356"/>
    </location>
</feature>
<dbReference type="PROSITE" id="PS50071">
    <property type="entry name" value="HOMEOBOX_2"/>
    <property type="match status" value="1"/>
</dbReference>
<reference evidence="8" key="1">
    <citation type="submission" date="2021-02" db="EMBL/GenBank/DDBJ databases">
        <authorList>
            <person name="Bekaert M."/>
        </authorList>
    </citation>
    <scope>NUCLEOTIDE SEQUENCE</scope>
    <source>
        <strain evidence="8">IoA-00</strain>
    </source>
</reference>
<dbReference type="Gene3D" id="1.10.10.60">
    <property type="entry name" value="Homeodomain-like"/>
    <property type="match status" value="1"/>
</dbReference>
<dbReference type="PANTHER" id="PTHR24329">
    <property type="entry name" value="HOMEOBOX PROTEIN ARISTALESS"/>
    <property type="match status" value="1"/>
</dbReference>
<keyword evidence="2 5" id="KW-0238">DNA-binding</keyword>
<evidence type="ECO:0000256" key="7">
    <source>
        <dbReference type="SAM" id="MobiDB-lite"/>
    </source>
</evidence>
<evidence type="ECO:0000256" key="3">
    <source>
        <dbReference type="ARBA" id="ARBA00023155"/>
    </source>
</evidence>
<feature type="region of interest" description="Disordered" evidence="7">
    <location>
        <begin position="158"/>
        <end position="203"/>
    </location>
</feature>
<comment type="subcellular location">
    <subcellularLocation>
        <location evidence="1 5 6">Nucleus</location>
    </subcellularLocation>
</comment>
<evidence type="ECO:0000313" key="9">
    <source>
        <dbReference type="Proteomes" id="UP000675881"/>
    </source>
</evidence>
<keyword evidence="3 5" id="KW-0371">Homeobox</keyword>
<dbReference type="SMART" id="SM00389">
    <property type="entry name" value="HOX"/>
    <property type="match status" value="1"/>
</dbReference>
<gene>
    <name evidence="8" type="ORF">LSAA_12649</name>
</gene>
<feature type="region of interest" description="Disordered" evidence="7">
    <location>
        <begin position="322"/>
        <end position="386"/>
    </location>
</feature>
<dbReference type="AlphaFoldDB" id="A0A7R8D2J4"/>
<dbReference type="InterPro" id="IPR050649">
    <property type="entry name" value="Paired_Homeobox_TFs"/>
</dbReference>
<feature type="compositionally biased region" description="Low complexity" evidence="7">
    <location>
        <begin position="357"/>
        <end position="377"/>
    </location>
</feature>
<dbReference type="FunFam" id="1.10.10.60:FF:000252">
    <property type="entry name" value="Retinal homeobox protein Rx-B"/>
    <property type="match status" value="1"/>
</dbReference>
<dbReference type="InterPro" id="IPR009057">
    <property type="entry name" value="Homeodomain-like_sf"/>
</dbReference>
<evidence type="ECO:0000256" key="4">
    <source>
        <dbReference type="ARBA" id="ARBA00023242"/>
    </source>
</evidence>
<dbReference type="GO" id="GO:0000977">
    <property type="term" value="F:RNA polymerase II transcription regulatory region sequence-specific DNA binding"/>
    <property type="evidence" value="ECO:0007669"/>
    <property type="project" value="TreeGrafter"/>
</dbReference>
<dbReference type="PROSITE" id="PS00027">
    <property type="entry name" value="HOMEOBOX_1"/>
    <property type="match status" value="1"/>
</dbReference>
<evidence type="ECO:0000256" key="6">
    <source>
        <dbReference type="RuleBase" id="RU000682"/>
    </source>
</evidence>